<dbReference type="NCBIfam" id="TIGR02303">
    <property type="entry name" value="HpaG-C-term"/>
    <property type="match status" value="1"/>
</dbReference>
<evidence type="ECO:0000259" key="5">
    <source>
        <dbReference type="Pfam" id="PF01557"/>
    </source>
</evidence>
<dbReference type="GO" id="GO:1901023">
    <property type="term" value="P:4-hydroxyphenylacetate catabolic process"/>
    <property type="evidence" value="ECO:0007669"/>
    <property type="project" value="InterPro"/>
</dbReference>
<dbReference type="FunFam" id="3.90.850.10:FF:000002">
    <property type="entry name" value="2-hydroxyhepta-2,4-diene-1,7-dioate isomerase"/>
    <property type="match status" value="1"/>
</dbReference>
<protein>
    <submittedName>
        <fullName evidence="6">2-hydroxyhepta-2,4-diene-1,7-dioate isomerase</fullName>
    </submittedName>
</protein>
<dbReference type="EMBL" id="QXMN01000015">
    <property type="protein sequence ID" value="RIX79634.1"/>
    <property type="molecule type" value="Genomic_DNA"/>
</dbReference>
<sequence length="248" mass="27459">MKRGRILWGGQVLDVREQGGAVALPDGRLLQEDAVHWLPPMAFRTVFALGLNYADHAKELAFGKAPEEPLVFLKGPRALTGHRRTSHRPADVTYMHYECELGVVIGRSCRNVARENAYDMVAGYCVANDYAIRDYLENYYRPNLRVKNRDACTPVGPWLVDAADVPDPMNLRLRSWVNGTLTQDGNTRDMVFDIPALIVHLSSFMTLNAGDLILTGTPHGVADCKVGDEVVTEIEGVGRLVNTITDTP</sequence>
<dbReference type="InterPro" id="IPR011234">
    <property type="entry name" value="Fumarylacetoacetase-like_C"/>
</dbReference>
<evidence type="ECO:0000256" key="4">
    <source>
        <dbReference type="ARBA" id="ARBA00022801"/>
    </source>
</evidence>
<comment type="similarity">
    <text evidence="2">Belongs to the FAH family.</text>
</comment>
<accession>A0A9X8GVN1</accession>
<dbReference type="AlphaFoldDB" id="A0A9X8GVN1"/>
<keyword evidence="7" id="KW-1185">Reference proteome</keyword>
<reference evidence="6 7" key="1">
    <citation type="submission" date="2018-09" db="EMBL/GenBank/DDBJ databases">
        <title>Acidovorax cavernicola nov. sp. isolated from Gruta de las Maravillas (Aracena, Spain).</title>
        <authorList>
            <person name="Jurado V."/>
            <person name="Gutierrez-Patricio S."/>
            <person name="Gonzalez-Pimentel J.L."/>
            <person name="Miller A.Z."/>
            <person name="Laiz L."/>
            <person name="Saiz-Jimenez C."/>
        </authorList>
    </citation>
    <scope>NUCLEOTIDE SEQUENCE [LARGE SCALE GENOMIC DNA]</scope>
    <source>
        <strain evidence="6 7">1011MAR4D40.2</strain>
    </source>
</reference>
<comment type="caution">
    <text evidence="6">The sequence shown here is derived from an EMBL/GenBank/DDBJ whole genome shotgun (WGS) entry which is preliminary data.</text>
</comment>
<evidence type="ECO:0000256" key="3">
    <source>
        <dbReference type="ARBA" id="ARBA00022723"/>
    </source>
</evidence>
<dbReference type="Proteomes" id="UP000265619">
    <property type="component" value="Unassembled WGS sequence"/>
</dbReference>
<dbReference type="GO" id="GO:0016787">
    <property type="term" value="F:hydrolase activity"/>
    <property type="evidence" value="ECO:0007669"/>
    <property type="project" value="UniProtKB-KW"/>
</dbReference>
<evidence type="ECO:0000313" key="6">
    <source>
        <dbReference type="EMBL" id="RIX79634.1"/>
    </source>
</evidence>
<keyword evidence="3" id="KW-0479">Metal-binding</keyword>
<organism evidence="6 7">
    <name type="scientific">Acidovorax cavernicola</name>
    <dbReference type="NCBI Taxonomy" id="1675792"/>
    <lineage>
        <taxon>Bacteria</taxon>
        <taxon>Pseudomonadati</taxon>
        <taxon>Pseudomonadota</taxon>
        <taxon>Betaproteobacteria</taxon>
        <taxon>Burkholderiales</taxon>
        <taxon>Comamonadaceae</taxon>
        <taxon>Acidovorax</taxon>
    </lineage>
</organism>
<dbReference type="GO" id="GO:0046872">
    <property type="term" value="F:metal ion binding"/>
    <property type="evidence" value="ECO:0007669"/>
    <property type="project" value="UniProtKB-KW"/>
</dbReference>
<evidence type="ECO:0000256" key="2">
    <source>
        <dbReference type="ARBA" id="ARBA00010211"/>
    </source>
</evidence>
<dbReference type="Pfam" id="PF01557">
    <property type="entry name" value="FAA_hydrolase"/>
    <property type="match status" value="1"/>
</dbReference>
<dbReference type="RefSeq" id="WP_119554170.1">
    <property type="nucleotide sequence ID" value="NZ_QXMN01000015.1"/>
</dbReference>
<evidence type="ECO:0000313" key="7">
    <source>
        <dbReference type="Proteomes" id="UP000265619"/>
    </source>
</evidence>
<feature type="domain" description="Fumarylacetoacetase-like C-terminal" evidence="5">
    <location>
        <begin position="45"/>
        <end position="244"/>
    </location>
</feature>
<keyword evidence="6" id="KW-0413">Isomerase</keyword>
<dbReference type="PANTHER" id="PTHR11820">
    <property type="entry name" value="ACYLPYRUVASE"/>
    <property type="match status" value="1"/>
</dbReference>
<evidence type="ECO:0000256" key="1">
    <source>
        <dbReference type="ARBA" id="ARBA00001946"/>
    </source>
</evidence>
<dbReference type="OrthoDB" id="8582489at2"/>
<gene>
    <name evidence="6" type="ORF">D3H34_14275</name>
</gene>
<name>A0A9X8GVN1_9BURK</name>
<comment type="cofactor">
    <cofactor evidence="1">
        <name>Mg(2+)</name>
        <dbReference type="ChEBI" id="CHEBI:18420"/>
    </cofactor>
</comment>
<dbReference type="InterPro" id="IPR036663">
    <property type="entry name" value="Fumarylacetoacetase_C_sf"/>
</dbReference>
<dbReference type="GO" id="GO:0018800">
    <property type="term" value="F:5-oxopent-3-ene-1,2,5-tricarboxylate decarboxylase activity"/>
    <property type="evidence" value="ECO:0007669"/>
    <property type="project" value="InterPro"/>
</dbReference>
<dbReference type="PANTHER" id="PTHR11820:SF114">
    <property type="entry name" value="4-HYDROXYPHENYLACETATE CATABOLISM PROTEIN"/>
    <property type="match status" value="1"/>
</dbReference>
<dbReference type="InterPro" id="IPR012684">
    <property type="entry name" value="HPA_isomer/decarb_C"/>
</dbReference>
<proteinExistence type="inferred from homology"/>
<dbReference type="GO" id="GO:0008704">
    <property type="term" value="F:5-carboxymethyl-2-hydroxymuconate delta-isomerase activity"/>
    <property type="evidence" value="ECO:0007669"/>
    <property type="project" value="InterPro"/>
</dbReference>
<dbReference type="SUPFAM" id="SSF56529">
    <property type="entry name" value="FAH"/>
    <property type="match status" value="1"/>
</dbReference>
<dbReference type="Gene3D" id="3.90.850.10">
    <property type="entry name" value="Fumarylacetoacetase-like, C-terminal domain"/>
    <property type="match status" value="1"/>
</dbReference>
<keyword evidence="4" id="KW-0378">Hydrolase</keyword>